<dbReference type="EMBL" id="QJKJ01015889">
    <property type="protein sequence ID" value="RDX61812.1"/>
    <property type="molecule type" value="Genomic_DNA"/>
</dbReference>
<evidence type="ECO:0000313" key="2">
    <source>
        <dbReference type="EMBL" id="RDX61812.1"/>
    </source>
</evidence>
<dbReference type="AlphaFoldDB" id="A0A371E6Z8"/>
<evidence type="ECO:0000313" key="3">
    <source>
        <dbReference type="Proteomes" id="UP000257109"/>
    </source>
</evidence>
<feature type="compositionally biased region" description="Basic and acidic residues" evidence="1">
    <location>
        <begin position="22"/>
        <end position="36"/>
    </location>
</feature>
<feature type="compositionally biased region" description="Basic and acidic residues" evidence="1">
    <location>
        <begin position="64"/>
        <end position="73"/>
    </location>
</feature>
<sequence>MLDLRCSYVVREGGEGTSGRAETSRGGRMRTEERNQGNHGRSRSPRPAGYRGTISTISGGEGQAGDRDRQRDGKAYQSYQILTGANLTPLGERKRGTRSCLMKRTEGTRRPATNRW</sequence>
<dbReference type="OrthoDB" id="2919534at2759"/>
<reference evidence="2" key="1">
    <citation type="submission" date="2018-05" db="EMBL/GenBank/DDBJ databases">
        <title>Draft genome of Mucuna pruriens seed.</title>
        <authorList>
            <person name="Nnadi N.E."/>
            <person name="Vos R."/>
            <person name="Hasami M.H."/>
            <person name="Devisetty U.K."/>
            <person name="Aguiy J.C."/>
        </authorList>
    </citation>
    <scope>NUCLEOTIDE SEQUENCE [LARGE SCALE GENOMIC DNA]</scope>
    <source>
        <strain evidence="2">JCA_2017</strain>
    </source>
</reference>
<dbReference type="Proteomes" id="UP000257109">
    <property type="component" value="Unassembled WGS sequence"/>
</dbReference>
<comment type="caution">
    <text evidence="2">The sequence shown here is derived from an EMBL/GenBank/DDBJ whole genome shotgun (WGS) entry which is preliminary data.</text>
</comment>
<feature type="region of interest" description="Disordered" evidence="1">
    <location>
        <begin position="87"/>
        <end position="116"/>
    </location>
</feature>
<keyword evidence="3" id="KW-1185">Reference proteome</keyword>
<feature type="region of interest" description="Disordered" evidence="1">
    <location>
        <begin position="9"/>
        <end position="73"/>
    </location>
</feature>
<name>A0A371E6Z8_MUCPR</name>
<feature type="non-terminal residue" evidence="2">
    <location>
        <position position="1"/>
    </location>
</feature>
<proteinExistence type="predicted"/>
<protein>
    <submittedName>
        <fullName evidence="2">Uncharacterized protein</fullName>
    </submittedName>
</protein>
<evidence type="ECO:0000256" key="1">
    <source>
        <dbReference type="SAM" id="MobiDB-lite"/>
    </source>
</evidence>
<organism evidence="2 3">
    <name type="scientific">Mucuna pruriens</name>
    <name type="common">Velvet bean</name>
    <name type="synonym">Dolichos pruriens</name>
    <dbReference type="NCBI Taxonomy" id="157652"/>
    <lineage>
        <taxon>Eukaryota</taxon>
        <taxon>Viridiplantae</taxon>
        <taxon>Streptophyta</taxon>
        <taxon>Embryophyta</taxon>
        <taxon>Tracheophyta</taxon>
        <taxon>Spermatophyta</taxon>
        <taxon>Magnoliopsida</taxon>
        <taxon>eudicotyledons</taxon>
        <taxon>Gunneridae</taxon>
        <taxon>Pentapetalae</taxon>
        <taxon>rosids</taxon>
        <taxon>fabids</taxon>
        <taxon>Fabales</taxon>
        <taxon>Fabaceae</taxon>
        <taxon>Papilionoideae</taxon>
        <taxon>50 kb inversion clade</taxon>
        <taxon>NPAAA clade</taxon>
        <taxon>indigoferoid/millettioid clade</taxon>
        <taxon>Phaseoleae</taxon>
        <taxon>Mucuna</taxon>
    </lineage>
</organism>
<accession>A0A371E6Z8</accession>
<gene>
    <name evidence="2" type="ORF">CR513_59920</name>
</gene>